<comment type="caution">
    <text evidence="2">The sequence shown here is derived from an EMBL/GenBank/DDBJ whole genome shotgun (WGS) entry which is preliminary data.</text>
</comment>
<protein>
    <submittedName>
        <fullName evidence="2">Uncharacterized protein</fullName>
    </submittedName>
</protein>
<name>A0ABN8LNY5_9CNID</name>
<dbReference type="PANTHER" id="PTHR31449:SF3">
    <property type="entry name" value="UPF0598 PROTEIN C8ORF82"/>
    <property type="match status" value="1"/>
</dbReference>
<dbReference type="EMBL" id="CALNXI010000061">
    <property type="protein sequence ID" value="CAH3017392.1"/>
    <property type="molecule type" value="Genomic_DNA"/>
</dbReference>
<evidence type="ECO:0000313" key="3">
    <source>
        <dbReference type="Proteomes" id="UP001159427"/>
    </source>
</evidence>
<gene>
    <name evidence="2" type="ORF">PEVE_00037341</name>
</gene>
<proteinExistence type="inferred from homology"/>
<organism evidence="2 3">
    <name type="scientific">Porites evermanni</name>
    <dbReference type="NCBI Taxonomy" id="104178"/>
    <lineage>
        <taxon>Eukaryota</taxon>
        <taxon>Metazoa</taxon>
        <taxon>Cnidaria</taxon>
        <taxon>Anthozoa</taxon>
        <taxon>Hexacorallia</taxon>
        <taxon>Scleractinia</taxon>
        <taxon>Fungiina</taxon>
        <taxon>Poritidae</taxon>
        <taxon>Porites</taxon>
    </lineage>
</organism>
<reference evidence="2 3" key="1">
    <citation type="submission" date="2022-05" db="EMBL/GenBank/DDBJ databases">
        <authorList>
            <consortium name="Genoscope - CEA"/>
            <person name="William W."/>
        </authorList>
    </citation>
    <scope>NUCLEOTIDE SEQUENCE [LARGE SCALE GENOMIC DNA]</scope>
</reference>
<evidence type="ECO:0000313" key="2">
    <source>
        <dbReference type="EMBL" id="CAH3017392.1"/>
    </source>
</evidence>
<dbReference type="Proteomes" id="UP001159427">
    <property type="component" value="Unassembled WGS sequence"/>
</dbReference>
<dbReference type="PANTHER" id="PTHR31449">
    <property type="entry name" value="UPF0598 PROTEIN C8ORF82"/>
    <property type="match status" value="1"/>
</dbReference>
<keyword evidence="3" id="KW-1185">Reference proteome</keyword>
<sequence>MLALFTHSCRETGRRVMPSRHVMQRLVSPAAVSYVQGQSPSPKVREYFYYIDHQGQLFLDDTKVKNFITCFKDKQFLKFFFKRLKQNQTTRYTEDFPFVSPCGKEMNYIRCDDLPVVFATIIEDSDVSANQSPGLLTYSGIGDNLTFPFQPEKICMLPESGRIYHPGPEKVGGVALIKSSLAIELSPYFEYRKGNQDSDPPTHFNWKGICHELDNSMWKCLRSAEVDELIKRTTN</sequence>
<dbReference type="InterPro" id="IPR028108">
    <property type="entry name" value="DUF4505"/>
</dbReference>
<evidence type="ECO:0000256" key="1">
    <source>
        <dbReference type="ARBA" id="ARBA00006322"/>
    </source>
</evidence>
<dbReference type="Pfam" id="PF14956">
    <property type="entry name" value="DUF4505"/>
    <property type="match status" value="1"/>
</dbReference>
<accession>A0ABN8LNY5</accession>
<comment type="similarity">
    <text evidence="1">Belongs to the UPF0598 family.</text>
</comment>